<organism evidence="2 3">
    <name type="scientific">Agromyces larvae</name>
    <dbReference type="NCBI Taxonomy" id="2929802"/>
    <lineage>
        <taxon>Bacteria</taxon>
        <taxon>Bacillati</taxon>
        <taxon>Actinomycetota</taxon>
        <taxon>Actinomycetes</taxon>
        <taxon>Micrococcales</taxon>
        <taxon>Microbacteriaceae</taxon>
        <taxon>Agromyces</taxon>
    </lineage>
</organism>
<sequence>MSDAHDDRLERVAATSPEPAPDGVPEVNGPDADDLEVDNAVEADTAETVDPDNAPA</sequence>
<feature type="compositionally biased region" description="Basic and acidic residues" evidence="1">
    <location>
        <begin position="1"/>
        <end position="11"/>
    </location>
</feature>
<accession>A0ABY4BYD4</accession>
<evidence type="ECO:0000313" key="3">
    <source>
        <dbReference type="Proteomes" id="UP000832097"/>
    </source>
</evidence>
<proteinExistence type="predicted"/>
<name>A0ABY4BYD4_9MICO</name>
<evidence type="ECO:0000256" key="1">
    <source>
        <dbReference type="SAM" id="MobiDB-lite"/>
    </source>
</evidence>
<evidence type="ECO:0000313" key="2">
    <source>
        <dbReference type="EMBL" id="UOE44197.1"/>
    </source>
</evidence>
<dbReference type="RefSeq" id="WP_243555794.1">
    <property type="nucleotide sequence ID" value="NZ_CP094528.1"/>
</dbReference>
<reference evidence="2 3" key="1">
    <citation type="submission" date="2022-03" db="EMBL/GenBank/DDBJ databases">
        <title>Mucilaginibacter sp. isolated from the gut of Protaetia brevitarsis seulensis larvae.</title>
        <authorList>
            <person name="Won M."/>
            <person name="Kim S.-J."/>
            <person name="Kwon S.-W."/>
        </authorList>
    </citation>
    <scope>NUCLEOTIDE SEQUENCE [LARGE SCALE GENOMIC DNA]</scope>
    <source>
        <strain evidence="2 3">CFWR-12</strain>
    </source>
</reference>
<protein>
    <submittedName>
        <fullName evidence="2">Uncharacterized protein</fullName>
    </submittedName>
</protein>
<dbReference type="EMBL" id="CP094528">
    <property type="protein sequence ID" value="UOE44197.1"/>
    <property type="molecule type" value="Genomic_DNA"/>
</dbReference>
<gene>
    <name evidence="2" type="ORF">MTO99_18900</name>
</gene>
<dbReference type="Proteomes" id="UP000832097">
    <property type="component" value="Chromosome"/>
</dbReference>
<feature type="region of interest" description="Disordered" evidence="1">
    <location>
        <begin position="1"/>
        <end position="34"/>
    </location>
</feature>
<keyword evidence="3" id="KW-1185">Reference proteome</keyword>